<dbReference type="PANTHER" id="PTHR21017:SF17">
    <property type="entry name" value="PROTEIN NIPSNAP"/>
    <property type="match status" value="1"/>
</dbReference>
<dbReference type="InterPro" id="IPR011008">
    <property type="entry name" value="Dimeric_a/b-barrel"/>
</dbReference>
<dbReference type="InterPro" id="IPR012577">
    <property type="entry name" value="NIPSNAP"/>
</dbReference>
<gene>
    <name evidence="3" type="ORF">FA13DRAFT_1751407</name>
</gene>
<feature type="domain" description="NIPSNAP" evidence="2">
    <location>
        <begin position="170"/>
        <end position="267"/>
    </location>
</feature>
<dbReference type="STRING" id="71717.A0A4Y7TXE5"/>
<dbReference type="GO" id="GO:0005739">
    <property type="term" value="C:mitochondrion"/>
    <property type="evidence" value="ECO:0007669"/>
    <property type="project" value="TreeGrafter"/>
</dbReference>
<dbReference type="EMBL" id="QPFP01000002">
    <property type="protein sequence ID" value="TEB38840.1"/>
    <property type="molecule type" value="Genomic_DNA"/>
</dbReference>
<dbReference type="SUPFAM" id="SSF54909">
    <property type="entry name" value="Dimeric alpha+beta barrel"/>
    <property type="match status" value="2"/>
</dbReference>
<reference evidence="3 4" key="1">
    <citation type="journal article" date="2019" name="Nat. Ecol. Evol.">
        <title>Megaphylogeny resolves global patterns of mushroom evolution.</title>
        <authorList>
            <person name="Varga T."/>
            <person name="Krizsan K."/>
            <person name="Foldi C."/>
            <person name="Dima B."/>
            <person name="Sanchez-Garcia M."/>
            <person name="Sanchez-Ramirez S."/>
            <person name="Szollosi G.J."/>
            <person name="Szarkandi J.G."/>
            <person name="Papp V."/>
            <person name="Albert L."/>
            <person name="Andreopoulos W."/>
            <person name="Angelini C."/>
            <person name="Antonin V."/>
            <person name="Barry K.W."/>
            <person name="Bougher N.L."/>
            <person name="Buchanan P."/>
            <person name="Buyck B."/>
            <person name="Bense V."/>
            <person name="Catcheside P."/>
            <person name="Chovatia M."/>
            <person name="Cooper J."/>
            <person name="Damon W."/>
            <person name="Desjardin D."/>
            <person name="Finy P."/>
            <person name="Geml J."/>
            <person name="Haridas S."/>
            <person name="Hughes K."/>
            <person name="Justo A."/>
            <person name="Karasinski D."/>
            <person name="Kautmanova I."/>
            <person name="Kiss B."/>
            <person name="Kocsube S."/>
            <person name="Kotiranta H."/>
            <person name="LaButti K.M."/>
            <person name="Lechner B.E."/>
            <person name="Liimatainen K."/>
            <person name="Lipzen A."/>
            <person name="Lukacs Z."/>
            <person name="Mihaltcheva S."/>
            <person name="Morgado L.N."/>
            <person name="Niskanen T."/>
            <person name="Noordeloos M.E."/>
            <person name="Ohm R.A."/>
            <person name="Ortiz-Santana B."/>
            <person name="Ovrebo C."/>
            <person name="Racz N."/>
            <person name="Riley R."/>
            <person name="Savchenko A."/>
            <person name="Shiryaev A."/>
            <person name="Soop K."/>
            <person name="Spirin V."/>
            <person name="Szebenyi C."/>
            <person name="Tomsovsky M."/>
            <person name="Tulloss R.E."/>
            <person name="Uehling J."/>
            <person name="Grigoriev I.V."/>
            <person name="Vagvolgyi C."/>
            <person name="Papp T."/>
            <person name="Martin F.M."/>
            <person name="Miettinen O."/>
            <person name="Hibbett D.S."/>
            <person name="Nagy L.G."/>
        </authorList>
    </citation>
    <scope>NUCLEOTIDE SEQUENCE [LARGE SCALE GENOMIC DNA]</scope>
    <source>
        <strain evidence="3 4">FP101781</strain>
    </source>
</reference>
<dbReference type="Pfam" id="PF07978">
    <property type="entry name" value="NIPSNAP"/>
    <property type="match status" value="2"/>
</dbReference>
<dbReference type="Gene3D" id="3.30.70.100">
    <property type="match status" value="2"/>
</dbReference>
<feature type="domain" description="NIPSNAP" evidence="2">
    <location>
        <begin position="62"/>
        <end position="146"/>
    </location>
</feature>
<comment type="similarity">
    <text evidence="1">Belongs to the NipSnap family.</text>
</comment>
<dbReference type="GO" id="GO:0000423">
    <property type="term" value="P:mitophagy"/>
    <property type="evidence" value="ECO:0007669"/>
    <property type="project" value="UniProtKB-ARBA"/>
</dbReference>
<dbReference type="InterPro" id="IPR051557">
    <property type="entry name" value="NipSnap_domain"/>
</dbReference>
<evidence type="ECO:0000259" key="2">
    <source>
        <dbReference type="Pfam" id="PF07978"/>
    </source>
</evidence>
<evidence type="ECO:0000313" key="3">
    <source>
        <dbReference type="EMBL" id="TEB38840.1"/>
    </source>
</evidence>
<evidence type="ECO:0000256" key="1">
    <source>
        <dbReference type="ARBA" id="ARBA00005291"/>
    </source>
</evidence>
<dbReference type="OrthoDB" id="10262843at2759"/>
<proteinExistence type="inferred from homology"/>
<dbReference type="FunFam" id="3.30.70.100:FF:000004">
    <property type="entry name" value="NIPSNAP family protein"/>
    <property type="match status" value="1"/>
</dbReference>
<evidence type="ECO:0000313" key="4">
    <source>
        <dbReference type="Proteomes" id="UP000298030"/>
    </source>
</evidence>
<keyword evidence="4" id="KW-1185">Reference proteome</keyword>
<comment type="caution">
    <text evidence="3">The sequence shown here is derived from an EMBL/GenBank/DDBJ whole genome shotgun (WGS) entry which is preliminary data.</text>
</comment>
<dbReference type="PANTHER" id="PTHR21017">
    <property type="entry name" value="NIPSNAP-RELATED"/>
    <property type="match status" value="1"/>
</dbReference>
<sequence>MFSSVVRRLTTTPAAWSSAGKRSISVQSLLHGSPEAKKEGELEGAQHSKLVGRGKYVHGFETHRVKPDQLDEYKQAAQRFYTAIKDDPELQVKLTGSWETLVGEQDTFLHILEYENYAGYDKTTRMIQESKEYSEAYKAMLPFINTRTTQLNQEFAFFPTAPPHTEGGLFELRTYQLKPGTLLEWEATWRRGIEARRQFVAPVGAWFSQIGRLHQTHHLWQYPDLQTRKELRQKAWQLDGWAETVSKTSKLANTMDSFVLSPLDYSPLK</sequence>
<dbReference type="AlphaFoldDB" id="A0A4Y7TXE5"/>
<accession>A0A4Y7TXE5</accession>
<protein>
    <submittedName>
        <fullName evidence="3">NIPSNAP-domain-containing protein</fullName>
    </submittedName>
</protein>
<dbReference type="Proteomes" id="UP000298030">
    <property type="component" value="Unassembled WGS sequence"/>
</dbReference>
<name>A0A4Y7TXE5_COPMI</name>
<organism evidence="3 4">
    <name type="scientific">Coprinellus micaceus</name>
    <name type="common">Glistening ink-cap mushroom</name>
    <name type="synonym">Coprinus micaceus</name>
    <dbReference type="NCBI Taxonomy" id="71717"/>
    <lineage>
        <taxon>Eukaryota</taxon>
        <taxon>Fungi</taxon>
        <taxon>Dikarya</taxon>
        <taxon>Basidiomycota</taxon>
        <taxon>Agaricomycotina</taxon>
        <taxon>Agaricomycetes</taxon>
        <taxon>Agaricomycetidae</taxon>
        <taxon>Agaricales</taxon>
        <taxon>Agaricineae</taxon>
        <taxon>Psathyrellaceae</taxon>
        <taxon>Coprinellus</taxon>
    </lineage>
</organism>